<feature type="non-terminal residue" evidence="1">
    <location>
        <position position="1"/>
    </location>
</feature>
<gene>
    <name evidence="1" type="ORF">OXX778_LOCUS23533</name>
</gene>
<comment type="caution">
    <text evidence="1">The sequence shown here is derived from an EMBL/GenBank/DDBJ whole genome shotgun (WGS) entry which is preliminary data.</text>
</comment>
<dbReference type="EMBL" id="CAJNOC010013445">
    <property type="protein sequence ID" value="CAF1158569.1"/>
    <property type="molecule type" value="Genomic_DNA"/>
</dbReference>
<reference evidence="1" key="1">
    <citation type="submission" date="2021-02" db="EMBL/GenBank/DDBJ databases">
        <authorList>
            <person name="Nowell W R."/>
        </authorList>
    </citation>
    <scope>NUCLEOTIDE SEQUENCE</scope>
    <source>
        <strain evidence="1">Ploen Becks lab</strain>
    </source>
</reference>
<organism evidence="1 2">
    <name type="scientific">Brachionus calyciflorus</name>
    <dbReference type="NCBI Taxonomy" id="104777"/>
    <lineage>
        <taxon>Eukaryota</taxon>
        <taxon>Metazoa</taxon>
        <taxon>Spiralia</taxon>
        <taxon>Gnathifera</taxon>
        <taxon>Rotifera</taxon>
        <taxon>Eurotatoria</taxon>
        <taxon>Monogononta</taxon>
        <taxon>Pseudotrocha</taxon>
        <taxon>Ploima</taxon>
        <taxon>Brachionidae</taxon>
        <taxon>Brachionus</taxon>
    </lineage>
</organism>
<name>A0A814TDD1_9BILA</name>
<evidence type="ECO:0000313" key="2">
    <source>
        <dbReference type="Proteomes" id="UP000663879"/>
    </source>
</evidence>
<accession>A0A814TDD1</accession>
<sequence length="90" mass="10712">QEKDVNFTFFKNGNSGWICHLVTPIRDRTLVQNIQIHTSKWNCGDHLAIIGELNTNDNITKQFCCFPETYYKDMRLLTKELYDNYKQHLE</sequence>
<dbReference type="Proteomes" id="UP000663879">
    <property type="component" value="Unassembled WGS sequence"/>
</dbReference>
<evidence type="ECO:0000313" key="1">
    <source>
        <dbReference type="EMBL" id="CAF1158569.1"/>
    </source>
</evidence>
<dbReference type="AlphaFoldDB" id="A0A814TDD1"/>
<keyword evidence="2" id="KW-1185">Reference proteome</keyword>
<proteinExistence type="predicted"/>
<protein>
    <submittedName>
        <fullName evidence="1">Uncharacterized protein</fullName>
    </submittedName>
</protein>